<dbReference type="EMBL" id="BAABJM010000002">
    <property type="protein sequence ID" value="GAA5051745.1"/>
    <property type="molecule type" value="Genomic_DNA"/>
</dbReference>
<sequence>MEHTEQHGRPPVDAMRTENPFYTQLGRTGLRVSRLAFGTVNFGGRVQEPEAHRLMDYAVAHGINLFDTANLYGWRVHKGYTEEAIGRWLRSRSGSRDGIVLATKVGNEMASGPNDRGLSARHIIAECEASLRRMRTEWIDLYQMHRVDRTVGWEEVWQAMELLVGQGKVRYVGSSNFAGWHLAAAQESARARHFLGLASEQCLYNLTTRFAESEVLPAAHAYGIAVLAWSPLHGGLLSGAVRKLAEGTAVKSAQGRALTAMHHRRDTIVRYERFCDQIGRDPAQVGLAWVLARPEVTAAVIGPRTIEHVDGALAALDAPLSEAELSGLDTLFPPTGRGGPAPEAWIS</sequence>
<dbReference type="Pfam" id="PF00248">
    <property type="entry name" value="Aldo_ket_red"/>
    <property type="match status" value="1"/>
</dbReference>
<dbReference type="Proteomes" id="UP001500603">
    <property type="component" value="Unassembled WGS sequence"/>
</dbReference>
<accession>A0ABP9K8L7</accession>
<dbReference type="PANTHER" id="PTHR43364:SF5">
    <property type="entry name" value="REDUCTASE"/>
    <property type="match status" value="1"/>
</dbReference>
<dbReference type="InterPro" id="IPR050523">
    <property type="entry name" value="AKR_Detox_Biosynth"/>
</dbReference>
<evidence type="ECO:0000259" key="1">
    <source>
        <dbReference type="Pfam" id="PF00248"/>
    </source>
</evidence>
<evidence type="ECO:0000313" key="3">
    <source>
        <dbReference type="Proteomes" id="UP001500603"/>
    </source>
</evidence>
<feature type="domain" description="NADP-dependent oxidoreductase" evidence="1">
    <location>
        <begin position="34"/>
        <end position="330"/>
    </location>
</feature>
<dbReference type="InterPro" id="IPR036812">
    <property type="entry name" value="NAD(P)_OxRdtase_dom_sf"/>
</dbReference>
<proteinExistence type="predicted"/>
<dbReference type="CDD" id="cd19087">
    <property type="entry name" value="AKR_AKR12A1_B1_C1"/>
    <property type="match status" value="1"/>
</dbReference>
<dbReference type="PANTHER" id="PTHR43364">
    <property type="entry name" value="NADH-SPECIFIC METHYLGLYOXAL REDUCTASE-RELATED"/>
    <property type="match status" value="1"/>
</dbReference>
<name>A0ABP9K8L7_9NOCA</name>
<dbReference type="RefSeq" id="WP_345495296.1">
    <property type="nucleotide sequence ID" value="NZ_BAABJM010000002.1"/>
</dbReference>
<comment type="caution">
    <text evidence="2">The sequence shown here is derived from an EMBL/GenBank/DDBJ whole genome shotgun (WGS) entry which is preliminary data.</text>
</comment>
<organism evidence="2 3">
    <name type="scientific">Nocardia callitridis</name>
    <dbReference type="NCBI Taxonomy" id="648753"/>
    <lineage>
        <taxon>Bacteria</taxon>
        <taxon>Bacillati</taxon>
        <taxon>Actinomycetota</taxon>
        <taxon>Actinomycetes</taxon>
        <taxon>Mycobacteriales</taxon>
        <taxon>Nocardiaceae</taxon>
        <taxon>Nocardia</taxon>
    </lineage>
</organism>
<evidence type="ECO:0000313" key="2">
    <source>
        <dbReference type="EMBL" id="GAA5051745.1"/>
    </source>
</evidence>
<protein>
    <submittedName>
        <fullName evidence="2">Aldo/keto reductase</fullName>
    </submittedName>
</protein>
<reference evidence="3" key="1">
    <citation type="journal article" date="2019" name="Int. J. Syst. Evol. Microbiol.">
        <title>The Global Catalogue of Microorganisms (GCM) 10K type strain sequencing project: providing services to taxonomists for standard genome sequencing and annotation.</title>
        <authorList>
            <consortium name="The Broad Institute Genomics Platform"/>
            <consortium name="The Broad Institute Genome Sequencing Center for Infectious Disease"/>
            <person name="Wu L."/>
            <person name="Ma J."/>
        </authorList>
    </citation>
    <scope>NUCLEOTIDE SEQUENCE [LARGE SCALE GENOMIC DNA]</scope>
    <source>
        <strain evidence="3">JCM 18298</strain>
    </source>
</reference>
<dbReference type="Gene3D" id="3.20.20.100">
    <property type="entry name" value="NADP-dependent oxidoreductase domain"/>
    <property type="match status" value="1"/>
</dbReference>
<gene>
    <name evidence="2" type="ORF">GCM10023318_23430</name>
</gene>
<dbReference type="InterPro" id="IPR023210">
    <property type="entry name" value="NADP_OxRdtase_dom"/>
</dbReference>
<dbReference type="SUPFAM" id="SSF51430">
    <property type="entry name" value="NAD(P)-linked oxidoreductase"/>
    <property type="match status" value="1"/>
</dbReference>
<keyword evidence="3" id="KW-1185">Reference proteome</keyword>